<evidence type="ECO:0000313" key="1">
    <source>
        <dbReference type="EMBL" id="CEM44664.1"/>
    </source>
</evidence>
<evidence type="ECO:0008006" key="2">
    <source>
        <dbReference type="Google" id="ProtNLM"/>
    </source>
</evidence>
<sequence length="226" mass="24995">MIVLNVRFPEKDSTSIRVKPSEKISSVREKIATEEGSCCETFYLSAAVGGQKVLDPAKSVSSYGLTREGACVDSEVVRRCSGGMLPHQQAPLLPLPPPMFAADADLFQKVSAQLYELSQQQQNLAQQQKNLAARHHTLTVELKAIAQQQAAVATQQEQVTKAGRCLSKTRNQLAEQQQPSPRLQVYLGTLTSGQYYPYLQQEQNRLFVQQLQQDAQLQPTPVVTAQ</sequence>
<accession>A0A0G4HKN5</accession>
<protein>
    <recommendedName>
        <fullName evidence="2">Ubiquitin-like domain-containing protein</fullName>
    </recommendedName>
</protein>
<reference evidence="1" key="1">
    <citation type="submission" date="2014-11" db="EMBL/GenBank/DDBJ databases">
        <authorList>
            <person name="Otto D Thomas"/>
            <person name="Naeem Raeece"/>
        </authorList>
    </citation>
    <scope>NUCLEOTIDE SEQUENCE</scope>
</reference>
<dbReference type="Gene3D" id="3.10.20.90">
    <property type="entry name" value="Phosphatidylinositol 3-kinase Catalytic Subunit, Chain A, domain 1"/>
    <property type="match status" value="1"/>
</dbReference>
<dbReference type="SUPFAM" id="SSF54236">
    <property type="entry name" value="Ubiquitin-like"/>
    <property type="match status" value="1"/>
</dbReference>
<dbReference type="CDD" id="cd17039">
    <property type="entry name" value="Ubl_ubiquitin_like"/>
    <property type="match status" value="1"/>
</dbReference>
<gene>
    <name evidence="1" type="ORF">Cvel_28504</name>
</gene>
<dbReference type="AlphaFoldDB" id="A0A0G4HKN5"/>
<dbReference type="EMBL" id="CDMZ01002983">
    <property type="protein sequence ID" value="CEM44664.1"/>
    <property type="molecule type" value="Genomic_DNA"/>
</dbReference>
<proteinExistence type="predicted"/>
<dbReference type="VEuPathDB" id="CryptoDB:Cvel_28504"/>
<name>A0A0G4HKN5_9ALVE</name>
<organism evidence="1">
    <name type="scientific">Chromera velia CCMP2878</name>
    <dbReference type="NCBI Taxonomy" id="1169474"/>
    <lineage>
        <taxon>Eukaryota</taxon>
        <taxon>Sar</taxon>
        <taxon>Alveolata</taxon>
        <taxon>Colpodellida</taxon>
        <taxon>Chromeraceae</taxon>
        <taxon>Chromera</taxon>
    </lineage>
</organism>
<dbReference type="InterPro" id="IPR029071">
    <property type="entry name" value="Ubiquitin-like_domsf"/>
</dbReference>